<evidence type="ECO:0000313" key="2">
    <source>
        <dbReference type="Proteomes" id="UP001597283"/>
    </source>
</evidence>
<proteinExistence type="predicted"/>
<organism evidence="1 2">
    <name type="scientific">Sphingomonas floccifaciens</name>
    <dbReference type="NCBI Taxonomy" id="1844115"/>
    <lineage>
        <taxon>Bacteria</taxon>
        <taxon>Pseudomonadati</taxon>
        <taxon>Pseudomonadota</taxon>
        <taxon>Alphaproteobacteria</taxon>
        <taxon>Sphingomonadales</taxon>
        <taxon>Sphingomonadaceae</taxon>
        <taxon>Sphingomonas</taxon>
    </lineage>
</organism>
<dbReference type="RefSeq" id="WP_380939897.1">
    <property type="nucleotide sequence ID" value="NZ_JBHUFC010000003.1"/>
</dbReference>
<gene>
    <name evidence="1" type="ORF">ACFSC3_08060</name>
</gene>
<evidence type="ECO:0000313" key="1">
    <source>
        <dbReference type="EMBL" id="MFD1787523.1"/>
    </source>
</evidence>
<dbReference type="Proteomes" id="UP001597283">
    <property type="component" value="Unassembled WGS sequence"/>
</dbReference>
<protein>
    <submittedName>
        <fullName evidence="1">Uncharacterized protein</fullName>
    </submittedName>
</protein>
<keyword evidence="2" id="KW-1185">Reference proteome</keyword>
<reference evidence="2" key="1">
    <citation type="journal article" date="2019" name="Int. J. Syst. Evol. Microbiol.">
        <title>The Global Catalogue of Microorganisms (GCM) 10K type strain sequencing project: providing services to taxonomists for standard genome sequencing and annotation.</title>
        <authorList>
            <consortium name="The Broad Institute Genomics Platform"/>
            <consortium name="The Broad Institute Genome Sequencing Center for Infectious Disease"/>
            <person name="Wu L."/>
            <person name="Ma J."/>
        </authorList>
    </citation>
    <scope>NUCLEOTIDE SEQUENCE [LARGE SCALE GENOMIC DNA]</scope>
    <source>
        <strain evidence="2">Q85</strain>
    </source>
</reference>
<sequence>MGQTWKHPNKSGGPDRRFADNRQLPICLYETIHLQSRNGLNELLQVSSNGRAQALASAAGRLASVLGAPSQTPALPPL</sequence>
<comment type="caution">
    <text evidence="1">The sequence shown here is derived from an EMBL/GenBank/DDBJ whole genome shotgun (WGS) entry which is preliminary data.</text>
</comment>
<dbReference type="EMBL" id="JBHUFC010000003">
    <property type="protein sequence ID" value="MFD1787523.1"/>
    <property type="molecule type" value="Genomic_DNA"/>
</dbReference>
<accession>A0ABW4NCU0</accession>
<name>A0ABW4NCU0_9SPHN</name>